<reference evidence="3" key="1">
    <citation type="journal article" date="2005" name="Nature">
        <title>The map-based sequence of the rice genome.</title>
        <authorList>
            <consortium name="International rice genome sequencing project (IRGSP)"/>
            <person name="Matsumoto T."/>
            <person name="Wu J."/>
            <person name="Kanamori H."/>
            <person name="Katayose Y."/>
            <person name="Fujisawa M."/>
            <person name="Namiki N."/>
            <person name="Mizuno H."/>
            <person name="Yamamoto K."/>
            <person name="Antonio B.A."/>
            <person name="Baba T."/>
            <person name="Sakata K."/>
            <person name="Nagamura Y."/>
            <person name="Aoki H."/>
            <person name="Arikawa K."/>
            <person name="Arita K."/>
            <person name="Bito T."/>
            <person name="Chiden Y."/>
            <person name="Fujitsuka N."/>
            <person name="Fukunaka R."/>
            <person name="Hamada M."/>
            <person name="Harada C."/>
            <person name="Hayashi A."/>
            <person name="Hijishita S."/>
            <person name="Honda M."/>
            <person name="Hosokawa S."/>
            <person name="Ichikawa Y."/>
            <person name="Idonuma A."/>
            <person name="Iijima M."/>
            <person name="Ikeda M."/>
            <person name="Ikeno M."/>
            <person name="Ito K."/>
            <person name="Ito S."/>
            <person name="Ito T."/>
            <person name="Ito Y."/>
            <person name="Ito Y."/>
            <person name="Iwabuchi A."/>
            <person name="Kamiya K."/>
            <person name="Karasawa W."/>
            <person name="Kurita K."/>
            <person name="Katagiri S."/>
            <person name="Kikuta A."/>
            <person name="Kobayashi H."/>
            <person name="Kobayashi N."/>
            <person name="Machita K."/>
            <person name="Maehara T."/>
            <person name="Masukawa M."/>
            <person name="Mizubayashi T."/>
            <person name="Mukai Y."/>
            <person name="Nagasaki H."/>
            <person name="Nagata Y."/>
            <person name="Naito S."/>
            <person name="Nakashima M."/>
            <person name="Nakama Y."/>
            <person name="Nakamichi Y."/>
            <person name="Nakamura M."/>
            <person name="Meguro A."/>
            <person name="Negishi M."/>
            <person name="Ohta I."/>
            <person name="Ohta T."/>
            <person name="Okamoto M."/>
            <person name="Ono N."/>
            <person name="Saji S."/>
            <person name="Sakaguchi M."/>
            <person name="Sakai K."/>
            <person name="Shibata M."/>
            <person name="Shimokawa T."/>
            <person name="Song J."/>
            <person name="Takazaki Y."/>
            <person name="Terasawa K."/>
            <person name="Tsugane M."/>
            <person name="Tsuji K."/>
            <person name="Ueda S."/>
            <person name="Waki K."/>
            <person name="Yamagata H."/>
            <person name="Yamamoto M."/>
            <person name="Yamamoto S."/>
            <person name="Yamane H."/>
            <person name="Yoshiki S."/>
            <person name="Yoshihara R."/>
            <person name="Yukawa K."/>
            <person name="Zhong H."/>
            <person name="Yano M."/>
            <person name="Yuan Q."/>
            <person name="Ouyang S."/>
            <person name="Liu J."/>
            <person name="Jones K.M."/>
            <person name="Gansberger K."/>
            <person name="Moffat K."/>
            <person name="Hill J."/>
            <person name="Bera J."/>
            <person name="Fadrosh D."/>
            <person name="Jin S."/>
            <person name="Johri S."/>
            <person name="Kim M."/>
            <person name="Overton L."/>
            <person name="Reardon M."/>
            <person name="Tsitrin T."/>
            <person name="Vuong H."/>
            <person name="Weaver B."/>
            <person name="Ciecko A."/>
            <person name="Tallon L."/>
            <person name="Jackson J."/>
            <person name="Pai G."/>
            <person name="Aken S.V."/>
            <person name="Utterback T."/>
            <person name="Reidmuller S."/>
            <person name="Feldblyum T."/>
            <person name="Hsiao J."/>
            <person name="Zismann V."/>
            <person name="Iobst S."/>
            <person name="de Vazeille A.R."/>
            <person name="Buell C.R."/>
            <person name="Ying K."/>
            <person name="Li Y."/>
            <person name="Lu T."/>
            <person name="Huang Y."/>
            <person name="Zhao Q."/>
            <person name="Feng Q."/>
            <person name="Zhang L."/>
            <person name="Zhu J."/>
            <person name="Weng Q."/>
            <person name="Mu J."/>
            <person name="Lu Y."/>
            <person name="Fan D."/>
            <person name="Liu Y."/>
            <person name="Guan J."/>
            <person name="Zhang Y."/>
            <person name="Yu S."/>
            <person name="Liu X."/>
            <person name="Zhang Y."/>
            <person name="Hong G."/>
            <person name="Han B."/>
            <person name="Choisne N."/>
            <person name="Demange N."/>
            <person name="Orjeda G."/>
            <person name="Samain S."/>
            <person name="Cattolico L."/>
            <person name="Pelletier E."/>
            <person name="Couloux A."/>
            <person name="Segurens B."/>
            <person name="Wincker P."/>
            <person name="D'Hont A."/>
            <person name="Scarpelli C."/>
            <person name="Weissenbach J."/>
            <person name="Salanoubat M."/>
            <person name="Quetier F."/>
            <person name="Yu Y."/>
            <person name="Kim H.R."/>
            <person name="Rambo T."/>
            <person name="Currie J."/>
            <person name="Collura K."/>
            <person name="Luo M."/>
            <person name="Yang T."/>
            <person name="Ammiraju J.S.S."/>
            <person name="Engler F."/>
            <person name="Soderlund C."/>
            <person name="Wing R.A."/>
            <person name="Palmer L.E."/>
            <person name="de la Bastide M."/>
            <person name="Spiegel L."/>
            <person name="Nascimento L."/>
            <person name="Zutavern T."/>
            <person name="O'Shaughnessy A."/>
            <person name="Dike S."/>
            <person name="Dedhia N."/>
            <person name="Preston R."/>
            <person name="Balija V."/>
            <person name="McCombie W.R."/>
            <person name="Chow T."/>
            <person name="Chen H."/>
            <person name="Chung M."/>
            <person name="Chen C."/>
            <person name="Shaw J."/>
            <person name="Wu H."/>
            <person name="Hsiao K."/>
            <person name="Chao Y."/>
            <person name="Chu M."/>
            <person name="Cheng C."/>
            <person name="Hour A."/>
            <person name="Lee P."/>
            <person name="Lin S."/>
            <person name="Lin Y."/>
            <person name="Liou J."/>
            <person name="Liu S."/>
            <person name="Hsing Y."/>
            <person name="Raghuvanshi S."/>
            <person name="Mohanty A."/>
            <person name="Bharti A.K."/>
            <person name="Gaur A."/>
            <person name="Gupta V."/>
            <person name="Kumar D."/>
            <person name="Ravi V."/>
            <person name="Vij S."/>
            <person name="Kapur A."/>
            <person name="Khurana P."/>
            <person name="Khurana P."/>
            <person name="Khurana J.P."/>
            <person name="Tyagi A.K."/>
            <person name="Gaikwad K."/>
            <person name="Singh A."/>
            <person name="Dalal V."/>
            <person name="Srivastava S."/>
            <person name="Dixit A."/>
            <person name="Pal A.K."/>
            <person name="Ghazi I.A."/>
            <person name="Yadav M."/>
            <person name="Pandit A."/>
            <person name="Bhargava A."/>
            <person name="Sureshbabu K."/>
            <person name="Batra K."/>
            <person name="Sharma T.R."/>
            <person name="Mohapatra T."/>
            <person name="Singh N.K."/>
            <person name="Messing J."/>
            <person name="Nelson A.B."/>
            <person name="Fuks G."/>
            <person name="Kavchok S."/>
            <person name="Keizer G."/>
            <person name="Linton E."/>
            <person name="Llaca V."/>
            <person name="Song R."/>
            <person name="Tanyolac B."/>
            <person name="Young S."/>
            <person name="Ho-Il K."/>
            <person name="Hahn J.H."/>
            <person name="Sangsakoo G."/>
            <person name="Vanavichit A."/>
            <person name="de Mattos Luiz.A.T."/>
            <person name="Zimmer P.D."/>
            <person name="Malone G."/>
            <person name="Dellagostin O."/>
            <person name="de Oliveira A.C."/>
            <person name="Bevan M."/>
            <person name="Bancroft I."/>
            <person name="Minx P."/>
            <person name="Cordum H."/>
            <person name="Wilson R."/>
            <person name="Cheng Z."/>
            <person name="Jin W."/>
            <person name="Jiang J."/>
            <person name="Leong S.A."/>
            <person name="Iwama H."/>
            <person name="Gojobori T."/>
            <person name="Itoh T."/>
            <person name="Niimura Y."/>
            <person name="Fujii Y."/>
            <person name="Habara T."/>
            <person name="Sakai H."/>
            <person name="Sato Y."/>
            <person name="Wilson G."/>
            <person name="Kumar K."/>
            <person name="McCouch S."/>
            <person name="Juretic N."/>
            <person name="Hoen D."/>
            <person name="Wright S."/>
            <person name="Bruskiewich R."/>
            <person name="Bureau T."/>
            <person name="Miyao A."/>
            <person name="Hirochika H."/>
            <person name="Nishikawa T."/>
            <person name="Kadowaki K."/>
            <person name="Sugiura M."/>
            <person name="Burr B."/>
            <person name="Sasaki T."/>
        </authorList>
    </citation>
    <scope>NUCLEOTIDE SEQUENCE [LARGE SCALE GENOMIC DNA]</scope>
    <source>
        <strain evidence="3">cv. Nipponbare</strain>
    </source>
</reference>
<dbReference type="InParanoid" id="A0A0P0WCW1"/>
<dbReference type="PaxDb" id="39947-A0A0P0WCW1"/>
<protein>
    <submittedName>
        <fullName evidence="2">Os04g0540000 protein</fullName>
    </submittedName>
</protein>
<dbReference type="AlphaFoldDB" id="A0A0P0WCW1"/>
<evidence type="ECO:0000313" key="3">
    <source>
        <dbReference type="Proteomes" id="UP000059680"/>
    </source>
</evidence>
<organism evidence="2 3">
    <name type="scientific">Oryza sativa subsp. japonica</name>
    <name type="common">Rice</name>
    <dbReference type="NCBI Taxonomy" id="39947"/>
    <lineage>
        <taxon>Eukaryota</taxon>
        <taxon>Viridiplantae</taxon>
        <taxon>Streptophyta</taxon>
        <taxon>Embryophyta</taxon>
        <taxon>Tracheophyta</taxon>
        <taxon>Spermatophyta</taxon>
        <taxon>Magnoliopsida</taxon>
        <taxon>Liliopsida</taxon>
        <taxon>Poales</taxon>
        <taxon>Poaceae</taxon>
        <taxon>BOP clade</taxon>
        <taxon>Oryzoideae</taxon>
        <taxon>Oryzeae</taxon>
        <taxon>Oryzinae</taxon>
        <taxon>Oryza</taxon>
        <taxon>Oryza sativa</taxon>
    </lineage>
</organism>
<reference evidence="2 3" key="3">
    <citation type="journal article" date="2013" name="Rice">
        <title>Improvement of the Oryza sativa Nipponbare reference genome using next generation sequence and optical map data.</title>
        <authorList>
            <person name="Kawahara Y."/>
            <person name="de la Bastide M."/>
            <person name="Hamilton J.P."/>
            <person name="Kanamori H."/>
            <person name="McCombie W.R."/>
            <person name="Ouyang S."/>
            <person name="Schwartz D.C."/>
            <person name="Tanaka T."/>
            <person name="Wu J."/>
            <person name="Zhou S."/>
            <person name="Childs K.L."/>
            <person name="Davidson R.M."/>
            <person name="Lin H."/>
            <person name="Quesada-Ocampo L."/>
            <person name="Vaillancourt B."/>
            <person name="Sakai H."/>
            <person name="Lee S.S."/>
            <person name="Kim J."/>
            <person name="Numa H."/>
            <person name="Itoh T."/>
            <person name="Buell C.R."/>
            <person name="Matsumoto T."/>
        </authorList>
    </citation>
    <scope>NUCLEOTIDE SEQUENCE [LARGE SCALE GENOMIC DNA]</scope>
    <source>
        <strain evidence="3">cv. Nipponbare</strain>
    </source>
</reference>
<evidence type="ECO:0000256" key="1">
    <source>
        <dbReference type="SAM" id="MobiDB-lite"/>
    </source>
</evidence>
<reference evidence="2 3" key="2">
    <citation type="journal article" date="2013" name="Plant Cell Physiol.">
        <title>Rice Annotation Project Database (RAP-DB): an integrative and interactive database for rice genomics.</title>
        <authorList>
            <person name="Sakai H."/>
            <person name="Lee S.S."/>
            <person name="Tanaka T."/>
            <person name="Numa H."/>
            <person name="Kim J."/>
            <person name="Kawahara Y."/>
            <person name="Wakimoto H."/>
            <person name="Yang C.C."/>
            <person name="Iwamoto M."/>
            <person name="Abe T."/>
            <person name="Yamada Y."/>
            <person name="Muto A."/>
            <person name="Inokuchi H."/>
            <person name="Ikemura T."/>
            <person name="Matsumoto T."/>
            <person name="Sasaki T."/>
            <person name="Itoh T."/>
        </authorList>
    </citation>
    <scope>NUCLEOTIDE SEQUENCE [LARGE SCALE GENOMIC DNA]</scope>
    <source>
        <strain evidence="3">cv. Nipponbare</strain>
    </source>
</reference>
<gene>
    <name evidence="2" type="ordered locus">Os04g0540000</name>
    <name evidence="2" type="ORF">OSNPB_040540000</name>
</gene>
<sequence>MVALPVLSSGDGPSGDTKSDLVTWIGGDCSKEGLWQDSDELSGDASGNQGGRKARSRRRARWRCQKWLGSNVLSRAKVPLDWRCLCPDLFVQREVALDGTLLLCPP</sequence>
<dbReference type="Proteomes" id="UP000059680">
    <property type="component" value="Chromosome 4"/>
</dbReference>
<dbReference type="EMBL" id="AP014960">
    <property type="protein sequence ID" value="BAS90286.1"/>
    <property type="molecule type" value="Genomic_DNA"/>
</dbReference>
<keyword evidence="3" id="KW-1185">Reference proteome</keyword>
<name>A0A0P0WCW1_ORYSJ</name>
<proteinExistence type="predicted"/>
<evidence type="ECO:0000313" key="2">
    <source>
        <dbReference type="EMBL" id="BAS90286.1"/>
    </source>
</evidence>
<feature type="region of interest" description="Disordered" evidence="1">
    <location>
        <begin position="36"/>
        <end position="57"/>
    </location>
</feature>
<accession>A0A0P0WCW1</accession>